<evidence type="ECO:0000313" key="2">
    <source>
        <dbReference type="Proteomes" id="UP000790709"/>
    </source>
</evidence>
<keyword evidence="2" id="KW-1185">Reference proteome</keyword>
<protein>
    <submittedName>
        <fullName evidence="1">Uncharacterized protein</fullName>
    </submittedName>
</protein>
<organism evidence="1 2">
    <name type="scientific">Leucogyrophana mollusca</name>
    <dbReference type="NCBI Taxonomy" id="85980"/>
    <lineage>
        <taxon>Eukaryota</taxon>
        <taxon>Fungi</taxon>
        <taxon>Dikarya</taxon>
        <taxon>Basidiomycota</taxon>
        <taxon>Agaricomycotina</taxon>
        <taxon>Agaricomycetes</taxon>
        <taxon>Agaricomycetidae</taxon>
        <taxon>Boletales</taxon>
        <taxon>Boletales incertae sedis</taxon>
        <taxon>Leucogyrophana</taxon>
    </lineage>
</organism>
<gene>
    <name evidence="1" type="ORF">BV22DRAFT_1124829</name>
</gene>
<dbReference type="EMBL" id="MU266331">
    <property type="protein sequence ID" value="KAH7930555.1"/>
    <property type="molecule type" value="Genomic_DNA"/>
</dbReference>
<proteinExistence type="predicted"/>
<sequence length="327" mass="36868">MVEINSTAQTVATTQSHSPAEPSTPPPNKSRDSFVDFVFNKLHTSPNGIYAATPDLVNHAEYFHGGRGGDVLVKKHTTHQELILRGLFEISRDDFYFTPDASYNPANNFQGKFEDAKLSCRLIAVHNQCDVFTFAQADYPIILKNLRAFEKLITKEKGDESVSVMQFSGGYESIKLSHSLFKKKPAPPSNDSHDKTSENNATIQDAPIDLGPDFKMSQWPVQNRCQNALEKLIPSHDVQPLPAWNKNKLLIPPKDYEETLRGATVEVHMALVHHYIKKEKRHVFNLMLRELIVRADPAPMPESPFKRRRLDAGPSTEVTTKGKETQH</sequence>
<dbReference type="Proteomes" id="UP000790709">
    <property type="component" value="Unassembled WGS sequence"/>
</dbReference>
<reference evidence="1" key="1">
    <citation type="journal article" date="2021" name="New Phytol.">
        <title>Evolutionary innovations through gain and loss of genes in the ectomycorrhizal Boletales.</title>
        <authorList>
            <person name="Wu G."/>
            <person name="Miyauchi S."/>
            <person name="Morin E."/>
            <person name="Kuo A."/>
            <person name="Drula E."/>
            <person name="Varga T."/>
            <person name="Kohler A."/>
            <person name="Feng B."/>
            <person name="Cao Y."/>
            <person name="Lipzen A."/>
            <person name="Daum C."/>
            <person name="Hundley H."/>
            <person name="Pangilinan J."/>
            <person name="Johnson J."/>
            <person name="Barry K."/>
            <person name="LaButti K."/>
            <person name="Ng V."/>
            <person name="Ahrendt S."/>
            <person name="Min B."/>
            <person name="Choi I.G."/>
            <person name="Park H."/>
            <person name="Plett J.M."/>
            <person name="Magnuson J."/>
            <person name="Spatafora J.W."/>
            <person name="Nagy L.G."/>
            <person name="Henrissat B."/>
            <person name="Grigoriev I.V."/>
            <person name="Yang Z.L."/>
            <person name="Xu J."/>
            <person name="Martin F.M."/>
        </authorList>
    </citation>
    <scope>NUCLEOTIDE SEQUENCE</scope>
    <source>
        <strain evidence="1">KUC20120723A-06</strain>
    </source>
</reference>
<comment type="caution">
    <text evidence="1">The sequence shown here is derived from an EMBL/GenBank/DDBJ whole genome shotgun (WGS) entry which is preliminary data.</text>
</comment>
<accession>A0ACB8BXB3</accession>
<name>A0ACB8BXB3_9AGAM</name>
<evidence type="ECO:0000313" key="1">
    <source>
        <dbReference type="EMBL" id="KAH7930555.1"/>
    </source>
</evidence>